<dbReference type="Proteomes" id="UP000324748">
    <property type="component" value="Unassembled WGS sequence"/>
</dbReference>
<gene>
    <name evidence="2" type="ORF">PGT21_021357</name>
</gene>
<evidence type="ECO:0000313" key="2">
    <source>
        <dbReference type="EMBL" id="KAA1114746.1"/>
    </source>
</evidence>
<accession>A0A5B0QN79</accession>
<feature type="compositionally biased region" description="Polar residues" evidence="1">
    <location>
        <begin position="1"/>
        <end position="10"/>
    </location>
</feature>
<sequence>MCSTEDTPNLSPVLGSFPDGGHSPNPGIGRSPTTGPHVIGHHHHHPASSAVIKIKKFNIEGLVNTSNNNHNINNNNQLHYSIQNHCKP</sequence>
<organism evidence="2 3">
    <name type="scientific">Puccinia graminis f. sp. tritici</name>
    <dbReference type="NCBI Taxonomy" id="56615"/>
    <lineage>
        <taxon>Eukaryota</taxon>
        <taxon>Fungi</taxon>
        <taxon>Dikarya</taxon>
        <taxon>Basidiomycota</taxon>
        <taxon>Pucciniomycotina</taxon>
        <taxon>Pucciniomycetes</taxon>
        <taxon>Pucciniales</taxon>
        <taxon>Pucciniaceae</taxon>
        <taxon>Puccinia</taxon>
    </lineage>
</organism>
<proteinExistence type="predicted"/>
<dbReference type="EMBL" id="VSWC01000014">
    <property type="protein sequence ID" value="KAA1114746.1"/>
    <property type="molecule type" value="Genomic_DNA"/>
</dbReference>
<name>A0A5B0QN79_PUCGR</name>
<protein>
    <submittedName>
        <fullName evidence="2">Uncharacterized protein</fullName>
    </submittedName>
</protein>
<feature type="region of interest" description="Disordered" evidence="1">
    <location>
        <begin position="1"/>
        <end position="47"/>
    </location>
</feature>
<evidence type="ECO:0000313" key="3">
    <source>
        <dbReference type="Proteomes" id="UP000324748"/>
    </source>
</evidence>
<evidence type="ECO:0000256" key="1">
    <source>
        <dbReference type="SAM" id="MobiDB-lite"/>
    </source>
</evidence>
<comment type="caution">
    <text evidence="2">The sequence shown here is derived from an EMBL/GenBank/DDBJ whole genome shotgun (WGS) entry which is preliminary data.</text>
</comment>
<reference evidence="2 3" key="1">
    <citation type="submission" date="2019-05" db="EMBL/GenBank/DDBJ databases">
        <title>Emergence of the Ug99 lineage of the wheat stem rust pathogen through somatic hybridization.</title>
        <authorList>
            <person name="Li F."/>
            <person name="Upadhyaya N.M."/>
            <person name="Sperschneider J."/>
            <person name="Matny O."/>
            <person name="Nguyen-Phuc H."/>
            <person name="Mago R."/>
            <person name="Raley C."/>
            <person name="Miller M.E."/>
            <person name="Silverstein K.A.T."/>
            <person name="Henningsen E."/>
            <person name="Hirsch C.D."/>
            <person name="Visser B."/>
            <person name="Pretorius Z.A."/>
            <person name="Steffenson B.J."/>
            <person name="Schwessinger B."/>
            <person name="Dodds P.N."/>
            <person name="Figueroa M."/>
        </authorList>
    </citation>
    <scope>NUCLEOTIDE SEQUENCE [LARGE SCALE GENOMIC DNA]</scope>
    <source>
        <strain evidence="2">21-0</strain>
    </source>
</reference>
<keyword evidence="3" id="KW-1185">Reference proteome</keyword>
<dbReference type="AlphaFoldDB" id="A0A5B0QN79"/>